<dbReference type="KEGG" id="fln:FLA_5472"/>
<dbReference type="EMBL" id="FTOR01000001">
    <property type="protein sequence ID" value="SIS72890.1"/>
    <property type="molecule type" value="Genomic_DNA"/>
</dbReference>
<sequence length="125" mass="13800">MYKKAHINLSRSLLIAGYLAFFMVQVYCNTSAIQSCFIRPDRTHALHKPHGISHVKAGQSPDHEKLNVLVNKKFHPENTLAVSYSISTPLPVYIRTTTVTIPVIHVTLTSLLTQSLRAPPAAALA</sequence>
<dbReference type="STRING" id="477680.SAMN05421788_101860"/>
<accession>A0A173MP39</accession>
<reference evidence="2" key="1">
    <citation type="submission" date="2017-01" db="EMBL/GenBank/DDBJ databases">
        <authorList>
            <person name="Varghese N."/>
            <person name="Submissions S."/>
        </authorList>
    </citation>
    <scope>NUCLEOTIDE SEQUENCE [LARGE SCALE GENOMIC DNA]</scope>
    <source>
        <strain evidence="2">DSM 21054</strain>
    </source>
</reference>
<dbReference type="RefSeq" id="WP_076375981.1">
    <property type="nucleotide sequence ID" value="NZ_AP017422.1"/>
</dbReference>
<organism evidence="1 2">
    <name type="scientific">Filimonas lacunae</name>
    <dbReference type="NCBI Taxonomy" id="477680"/>
    <lineage>
        <taxon>Bacteria</taxon>
        <taxon>Pseudomonadati</taxon>
        <taxon>Bacteroidota</taxon>
        <taxon>Chitinophagia</taxon>
        <taxon>Chitinophagales</taxon>
        <taxon>Chitinophagaceae</taxon>
        <taxon>Filimonas</taxon>
    </lineage>
</organism>
<proteinExistence type="predicted"/>
<dbReference type="OrthoDB" id="677386at2"/>
<name>A0A173MP39_9BACT</name>
<protein>
    <submittedName>
        <fullName evidence="1">Uncharacterized protein</fullName>
    </submittedName>
</protein>
<dbReference type="Proteomes" id="UP000186917">
    <property type="component" value="Unassembled WGS sequence"/>
</dbReference>
<dbReference type="AlphaFoldDB" id="A0A173MP39"/>
<keyword evidence="2" id="KW-1185">Reference proteome</keyword>
<evidence type="ECO:0000313" key="1">
    <source>
        <dbReference type="EMBL" id="SIS72890.1"/>
    </source>
</evidence>
<evidence type="ECO:0000313" key="2">
    <source>
        <dbReference type="Proteomes" id="UP000186917"/>
    </source>
</evidence>
<gene>
    <name evidence="1" type="ORF">SAMN05421788_101860</name>
</gene>